<keyword evidence="7" id="KW-1185">Reference proteome</keyword>
<dbReference type="PANTHER" id="PTHR33064">
    <property type="entry name" value="POL PROTEIN"/>
    <property type="match status" value="1"/>
</dbReference>
<dbReference type="GeneTree" id="ENSGT00940000163417"/>
<dbReference type="InterPro" id="IPR043128">
    <property type="entry name" value="Rev_trsase/Diguanyl_cyclase"/>
</dbReference>
<dbReference type="Proteomes" id="UP001501920">
    <property type="component" value="Chromosome 27"/>
</dbReference>
<evidence type="ECO:0000313" key="7">
    <source>
        <dbReference type="Proteomes" id="UP001501920"/>
    </source>
</evidence>
<dbReference type="PANTHER" id="PTHR33064:SF37">
    <property type="entry name" value="RIBONUCLEASE H"/>
    <property type="match status" value="1"/>
</dbReference>
<dbReference type="GO" id="GO:0004523">
    <property type="term" value="F:RNA-DNA hybrid ribonuclease activity"/>
    <property type="evidence" value="ECO:0007669"/>
    <property type="project" value="UniProtKB-EC"/>
</dbReference>
<proteinExistence type="inferred from homology"/>
<dbReference type="STRING" id="42514.ENSPNAP00000015601"/>
<dbReference type="Ensembl" id="ENSPNAT00000037796.2">
    <property type="protein sequence ID" value="ENSPNAP00000015601.2"/>
    <property type="gene ID" value="ENSPNAG00000021668.2"/>
</dbReference>
<dbReference type="PROSITE" id="PS00141">
    <property type="entry name" value="ASP_PROTEASE"/>
    <property type="match status" value="1"/>
</dbReference>
<reference evidence="6" key="2">
    <citation type="submission" date="2025-08" db="UniProtKB">
        <authorList>
            <consortium name="Ensembl"/>
        </authorList>
    </citation>
    <scope>IDENTIFICATION</scope>
</reference>
<dbReference type="OMA" id="PAREEWW"/>
<dbReference type="Gene3D" id="3.30.70.270">
    <property type="match status" value="1"/>
</dbReference>
<accession>A0A3B4CXU0</accession>
<dbReference type="Gene3D" id="3.10.10.10">
    <property type="entry name" value="HIV Type 1 Reverse Transcriptase, subunit A, domain 1"/>
    <property type="match status" value="1"/>
</dbReference>
<organism evidence="6 7">
    <name type="scientific">Pygocentrus nattereri</name>
    <name type="common">Red-bellied piranha</name>
    <dbReference type="NCBI Taxonomy" id="42514"/>
    <lineage>
        <taxon>Eukaryota</taxon>
        <taxon>Metazoa</taxon>
        <taxon>Chordata</taxon>
        <taxon>Craniata</taxon>
        <taxon>Vertebrata</taxon>
        <taxon>Euteleostomi</taxon>
        <taxon>Actinopterygii</taxon>
        <taxon>Neopterygii</taxon>
        <taxon>Teleostei</taxon>
        <taxon>Ostariophysi</taxon>
        <taxon>Characiformes</taxon>
        <taxon>Characoidei</taxon>
        <taxon>Pygocentrus</taxon>
    </lineage>
</organism>
<evidence type="ECO:0000313" key="6">
    <source>
        <dbReference type="Ensembl" id="ENSPNAP00000015601.2"/>
    </source>
</evidence>
<sequence length="392" mass="42492">LNVSGVDFSFLIDTGATLSSLGPKYEGPLSSRTTSSVGITGQPFVSHYTPPLSVLCDDLRFSHSFVFMPDCPFNLMGRDLMSRLGITLTFSGSRISVSTGSPSRDLQIANKSYKSFSPAFFSLSPSDSSTIPKPLSSIPRTVWATHKDDVGCVDCKPYEATLKHSTPVYVKQYPLPEHKLRGIDSILTTLLSLGVVVLCQSAYNTPINPVPKPDGSWRFTQDLRRLNDAVVPIAPIVSDVASILSSVPCHHAFFTVIDVSSAFFSIPVEPDTQPIFAFTHRQRQYTWTRLPQGFCDSPAAFAASLRDLLSDLSLPGGAVLLQYADDLLISAPDECTCVDASKLVLTRLADLGFKVSLKKLQFCLPLGVPWLLCLPSPTGGGGAPLRILFENT</sequence>
<dbReference type="Pfam" id="PF00077">
    <property type="entry name" value="RVP"/>
    <property type="match status" value="1"/>
</dbReference>
<evidence type="ECO:0000256" key="2">
    <source>
        <dbReference type="ARBA" id="ARBA00012180"/>
    </source>
</evidence>
<evidence type="ECO:0000259" key="4">
    <source>
        <dbReference type="PROSITE" id="PS50175"/>
    </source>
</evidence>
<dbReference type="GO" id="GO:0006508">
    <property type="term" value="P:proteolysis"/>
    <property type="evidence" value="ECO:0007669"/>
    <property type="project" value="InterPro"/>
</dbReference>
<dbReference type="PROSITE" id="PS50878">
    <property type="entry name" value="RT_POL"/>
    <property type="match status" value="1"/>
</dbReference>
<dbReference type="InterPro" id="IPR018061">
    <property type="entry name" value="Retropepsins"/>
</dbReference>
<protein>
    <recommendedName>
        <fullName evidence="2">ribonuclease H</fullName>
        <ecNumber evidence="2">3.1.26.4</ecNumber>
    </recommendedName>
</protein>
<dbReference type="InterPro" id="IPR000477">
    <property type="entry name" value="RT_dom"/>
</dbReference>
<evidence type="ECO:0000256" key="3">
    <source>
        <dbReference type="ARBA" id="ARBA00022801"/>
    </source>
</evidence>
<dbReference type="Pfam" id="PF00078">
    <property type="entry name" value="RVT_1"/>
    <property type="match status" value="1"/>
</dbReference>
<comment type="similarity">
    <text evidence="1">Belongs to the beta type-B retroviral polymerase family. HERV class-II K(HML-2) pol subfamily.</text>
</comment>
<evidence type="ECO:0000256" key="1">
    <source>
        <dbReference type="ARBA" id="ARBA00010879"/>
    </source>
</evidence>
<dbReference type="InterPro" id="IPR001969">
    <property type="entry name" value="Aspartic_peptidase_AS"/>
</dbReference>
<evidence type="ECO:0000259" key="5">
    <source>
        <dbReference type="PROSITE" id="PS50878"/>
    </source>
</evidence>
<feature type="domain" description="Peptidase A2" evidence="4">
    <location>
        <begin position="8"/>
        <end position="80"/>
    </location>
</feature>
<dbReference type="SUPFAM" id="SSF56672">
    <property type="entry name" value="DNA/RNA polymerases"/>
    <property type="match status" value="1"/>
</dbReference>
<keyword evidence="3" id="KW-0378">Hydrolase</keyword>
<reference evidence="6 7" key="1">
    <citation type="submission" date="2020-10" db="EMBL/GenBank/DDBJ databases">
        <title>Pygocentrus nattereri (red-bellied piranha) genome, fPygNat1, primary haplotype.</title>
        <authorList>
            <person name="Myers G."/>
            <person name="Meyer A."/>
            <person name="Karagic N."/>
            <person name="Pippel M."/>
            <person name="Winkler S."/>
            <person name="Tracey A."/>
            <person name="Wood J."/>
            <person name="Formenti G."/>
            <person name="Howe K."/>
            <person name="Fedrigo O."/>
            <person name="Jarvis E.D."/>
        </authorList>
    </citation>
    <scope>NUCLEOTIDE SEQUENCE [LARGE SCALE GENOMIC DNA]</scope>
</reference>
<name>A0A3B4CXU0_PYGNA</name>
<dbReference type="AlphaFoldDB" id="A0A3B4CXU0"/>
<dbReference type="SUPFAM" id="SSF50630">
    <property type="entry name" value="Acid proteases"/>
    <property type="match status" value="1"/>
</dbReference>
<dbReference type="InterPro" id="IPR043502">
    <property type="entry name" value="DNA/RNA_pol_sf"/>
</dbReference>
<dbReference type="InterPro" id="IPR001995">
    <property type="entry name" value="Peptidase_A2_cat"/>
</dbReference>
<dbReference type="PROSITE" id="PS50175">
    <property type="entry name" value="ASP_PROT_RETROV"/>
    <property type="match status" value="1"/>
</dbReference>
<dbReference type="GO" id="GO:0004190">
    <property type="term" value="F:aspartic-type endopeptidase activity"/>
    <property type="evidence" value="ECO:0007669"/>
    <property type="project" value="InterPro"/>
</dbReference>
<dbReference type="InterPro" id="IPR021109">
    <property type="entry name" value="Peptidase_aspartic_dom_sf"/>
</dbReference>
<dbReference type="EC" id="3.1.26.4" evidence="2"/>
<reference evidence="6" key="3">
    <citation type="submission" date="2025-09" db="UniProtKB">
        <authorList>
            <consortium name="Ensembl"/>
        </authorList>
    </citation>
    <scope>IDENTIFICATION</scope>
</reference>
<dbReference type="Gene3D" id="2.40.70.10">
    <property type="entry name" value="Acid Proteases"/>
    <property type="match status" value="1"/>
</dbReference>
<dbReference type="InterPro" id="IPR051320">
    <property type="entry name" value="Viral_Replic_Matur_Polypro"/>
</dbReference>
<feature type="domain" description="Reverse transcriptase" evidence="5">
    <location>
        <begin position="191"/>
        <end position="385"/>
    </location>
</feature>